<evidence type="ECO:0000256" key="4">
    <source>
        <dbReference type="ARBA" id="ARBA00022679"/>
    </source>
</evidence>
<dbReference type="InterPro" id="IPR048254">
    <property type="entry name" value="CDP_ALCOHOL_P_TRANSF_CS"/>
</dbReference>
<evidence type="ECO:0000256" key="9">
    <source>
        <dbReference type="ARBA" id="ARBA00023209"/>
    </source>
</evidence>
<evidence type="ECO:0000256" key="5">
    <source>
        <dbReference type="ARBA" id="ARBA00022692"/>
    </source>
</evidence>
<keyword evidence="10" id="KW-1208">Phospholipid metabolism</keyword>
<reference evidence="14 15" key="1">
    <citation type="journal article" date="2015" name="Genome Announc.">
        <title>Complete Genome Sequence of Spiroplasma litorale TN-1T (DSM 21781), a Bacterium Isolated from a Green-Eyed Horsefly (Tabanus nigrovittatus).</title>
        <authorList>
            <person name="Lo W.S."/>
            <person name="Lai Y.C."/>
            <person name="Lien Y.W."/>
            <person name="Wang T.H."/>
            <person name="Kuo C.H."/>
        </authorList>
    </citation>
    <scope>NUCLEOTIDE SEQUENCE [LARGE SCALE GENOMIC DNA]</scope>
    <source>
        <strain evidence="14 15">TN-1</strain>
    </source>
</reference>
<keyword evidence="15" id="KW-1185">Reference proteome</keyword>
<dbReference type="KEGG" id="sll:SLITO_v1c04320"/>
<keyword evidence="7" id="KW-0443">Lipid metabolism</keyword>
<feature type="transmembrane region" description="Helical" evidence="13">
    <location>
        <begin position="148"/>
        <end position="166"/>
    </location>
</feature>
<evidence type="ECO:0000313" key="14">
    <source>
        <dbReference type="EMBL" id="AKX34085.1"/>
    </source>
</evidence>
<dbReference type="STRING" id="216942.SLITO_v1c04320"/>
<feature type="transmembrane region" description="Helical" evidence="13">
    <location>
        <begin position="186"/>
        <end position="206"/>
    </location>
</feature>
<evidence type="ECO:0000313" key="15">
    <source>
        <dbReference type="Proteomes" id="UP000067476"/>
    </source>
</evidence>
<dbReference type="OrthoDB" id="9796672at2"/>
<feature type="transmembrane region" description="Helical" evidence="13">
    <location>
        <begin position="12"/>
        <end position="29"/>
    </location>
</feature>
<keyword evidence="3" id="KW-0444">Lipid biosynthesis</keyword>
<evidence type="ECO:0000256" key="8">
    <source>
        <dbReference type="ARBA" id="ARBA00023136"/>
    </source>
</evidence>
<keyword evidence="4 12" id="KW-0808">Transferase</keyword>
<evidence type="ECO:0000256" key="11">
    <source>
        <dbReference type="NCBIfam" id="TIGR00560"/>
    </source>
</evidence>
<feature type="transmembrane region" description="Helical" evidence="13">
    <location>
        <begin position="50"/>
        <end position="74"/>
    </location>
</feature>
<dbReference type="AlphaFoldDB" id="A0A0K1W185"/>
<dbReference type="RefSeq" id="WP_075058178.1">
    <property type="nucleotide sequence ID" value="NZ_CP012357.1"/>
</dbReference>
<dbReference type="Gene3D" id="1.20.120.1760">
    <property type="match status" value="1"/>
</dbReference>
<feature type="transmembrane region" description="Helical" evidence="13">
    <location>
        <begin position="94"/>
        <end position="119"/>
    </location>
</feature>
<dbReference type="PROSITE" id="PS00379">
    <property type="entry name" value="CDP_ALCOHOL_P_TRANSF"/>
    <property type="match status" value="1"/>
</dbReference>
<comment type="similarity">
    <text evidence="2 12">Belongs to the CDP-alcohol phosphatidyltransferase class-I family.</text>
</comment>
<dbReference type="PIRSF" id="PIRSF000847">
    <property type="entry name" value="Phos_ph_gly_syn"/>
    <property type="match status" value="1"/>
</dbReference>
<evidence type="ECO:0000256" key="7">
    <source>
        <dbReference type="ARBA" id="ARBA00023098"/>
    </source>
</evidence>
<dbReference type="Pfam" id="PF01066">
    <property type="entry name" value="CDP-OH_P_transf"/>
    <property type="match status" value="1"/>
</dbReference>
<proteinExistence type="inferred from homology"/>
<name>A0A0K1W185_9MOLU</name>
<dbReference type="EMBL" id="CP012357">
    <property type="protein sequence ID" value="AKX34085.1"/>
    <property type="molecule type" value="Genomic_DNA"/>
</dbReference>
<accession>A0A0K1W185</accession>
<gene>
    <name evidence="14" type="primary">pgsA</name>
    <name evidence="14" type="ORF">SLITO_v1c04320</name>
</gene>
<evidence type="ECO:0000256" key="6">
    <source>
        <dbReference type="ARBA" id="ARBA00022989"/>
    </source>
</evidence>
<dbReference type="InterPro" id="IPR000462">
    <property type="entry name" value="CDP-OH_P_trans"/>
</dbReference>
<comment type="subcellular location">
    <subcellularLocation>
        <location evidence="1">Membrane</location>
        <topology evidence="1">Multi-pass membrane protein</topology>
    </subcellularLocation>
</comment>
<dbReference type="EC" id="2.7.8.5" evidence="11"/>
<keyword evidence="6 13" id="KW-1133">Transmembrane helix</keyword>
<dbReference type="PATRIC" id="fig|216942.3.peg.435"/>
<sequence length="224" mass="25380">MNWANKITLIRIALIPIIIVLMILCNFNNDANLLYGVFNKAIVFGNYSLPYLYLIAGILFIIASLTDALDGYIARKYNQVTTFGKFFDSIADKLLTNSVLIVFSIAGIIPVWMCVILICRDFLIDVVRQILASNNSIMSADKLGKYRATFEMIGLTILFFVGYRFFNGSANDNGMYDNYGWINQIVMIPMYITTILCIVSALNYMYKNRKILFDVKGNNSGDKK</sequence>
<dbReference type="InterPro" id="IPR043130">
    <property type="entry name" value="CDP-OH_PTrfase_TM_dom"/>
</dbReference>
<dbReference type="PANTHER" id="PTHR14269:SF62">
    <property type="entry name" value="CDP-DIACYLGLYCEROL--GLYCEROL-3-PHOSPHATE 3-PHOSPHATIDYLTRANSFERASE 1, CHLOROPLASTIC"/>
    <property type="match status" value="1"/>
</dbReference>
<keyword evidence="9" id="KW-0594">Phospholipid biosynthesis</keyword>
<dbReference type="InterPro" id="IPR004570">
    <property type="entry name" value="Phosphatidylglycerol_P_synth"/>
</dbReference>
<evidence type="ECO:0000256" key="12">
    <source>
        <dbReference type="RuleBase" id="RU003750"/>
    </source>
</evidence>
<organism evidence="14 15">
    <name type="scientific">Spiroplasma litorale</name>
    <dbReference type="NCBI Taxonomy" id="216942"/>
    <lineage>
        <taxon>Bacteria</taxon>
        <taxon>Bacillati</taxon>
        <taxon>Mycoplasmatota</taxon>
        <taxon>Mollicutes</taxon>
        <taxon>Entomoplasmatales</taxon>
        <taxon>Spiroplasmataceae</taxon>
        <taxon>Spiroplasma</taxon>
    </lineage>
</organism>
<protein>
    <recommendedName>
        <fullName evidence="11">CDP-diacylglycerol--glycerol-3-phosphate 3-phosphatidyltransferase</fullName>
        <ecNumber evidence="11">2.7.8.5</ecNumber>
    </recommendedName>
</protein>
<keyword evidence="5 13" id="KW-0812">Transmembrane</keyword>
<dbReference type="Proteomes" id="UP000067476">
    <property type="component" value="Chromosome"/>
</dbReference>
<dbReference type="InterPro" id="IPR050324">
    <property type="entry name" value="CDP-alcohol_PTase-I"/>
</dbReference>
<evidence type="ECO:0000256" key="10">
    <source>
        <dbReference type="ARBA" id="ARBA00023264"/>
    </source>
</evidence>
<dbReference type="NCBIfam" id="TIGR00560">
    <property type="entry name" value="pgsA"/>
    <property type="match status" value="1"/>
</dbReference>
<dbReference type="GO" id="GO:0008444">
    <property type="term" value="F:CDP-diacylglycerol-glycerol-3-phosphate 3-phosphatidyltransferase activity"/>
    <property type="evidence" value="ECO:0007669"/>
    <property type="project" value="UniProtKB-UniRule"/>
</dbReference>
<evidence type="ECO:0000256" key="3">
    <source>
        <dbReference type="ARBA" id="ARBA00022516"/>
    </source>
</evidence>
<evidence type="ECO:0000256" key="2">
    <source>
        <dbReference type="ARBA" id="ARBA00010441"/>
    </source>
</evidence>
<evidence type="ECO:0000256" key="13">
    <source>
        <dbReference type="SAM" id="Phobius"/>
    </source>
</evidence>
<dbReference type="PANTHER" id="PTHR14269">
    <property type="entry name" value="CDP-DIACYLGLYCEROL--GLYCEROL-3-PHOSPHATE 3-PHOSPHATIDYLTRANSFERASE-RELATED"/>
    <property type="match status" value="1"/>
</dbReference>
<dbReference type="GO" id="GO:0016020">
    <property type="term" value="C:membrane"/>
    <property type="evidence" value="ECO:0007669"/>
    <property type="project" value="UniProtKB-SubCell"/>
</dbReference>
<keyword evidence="8 13" id="KW-0472">Membrane</keyword>
<dbReference type="GO" id="GO:0046474">
    <property type="term" value="P:glycerophospholipid biosynthetic process"/>
    <property type="evidence" value="ECO:0007669"/>
    <property type="project" value="TreeGrafter"/>
</dbReference>
<evidence type="ECO:0000256" key="1">
    <source>
        <dbReference type="ARBA" id="ARBA00004141"/>
    </source>
</evidence>